<proteinExistence type="predicted"/>
<dbReference type="InterPro" id="IPR001173">
    <property type="entry name" value="Glyco_trans_2-like"/>
</dbReference>
<dbReference type="CDD" id="cd04179">
    <property type="entry name" value="DPM_DPG-synthase_like"/>
    <property type="match status" value="1"/>
</dbReference>
<feature type="domain" description="Glycosyltransferase 2-like" evidence="2">
    <location>
        <begin position="4"/>
        <end position="157"/>
    </location>
</feature>
<name>A0A7C1SMR2_UNCW3</name>
<reference evidence="3" key="1">
    <citation type="journal article" date="2020" name="mSystems">
        <title>Genome- and Community-Level Interaction Insights into Carbon Utilization and Element Cycling Functions of Hydrothermarchaeota in Hydrothermal Sediment.</title>
        <authorList>
            <person name="Zhou Z."/>
            <person name="Liu Y."/>
            <person name="Xu W."/>
            <person name="Pan J."/>
            <person name="Luo Z.H."/>
            <person name="Li M."/>
        </authorList>
    </citation>
    <scope>NUCLEOTIDE SEQUENCE [LARGE SCALE GENOMIC DNA]</scope>
    <source>
        <strain evidence="3">SpSt-265</strain>
    </source>
</reference>
<keyword evidence="1" id="KW-0812">Transmembrane</keyword>
<gene>
    <name evidence="3" type="ORF">ENP94_01815</name>
</gene>
<dbReference type="GO" id="GO:0016740">
    <property type="term" value="F:transferase activity"/>
    <property type="evidence" value="ECO:0007669"/>
    <property type="project" value="UniProtKB-KW"/>
</dbReference>
<organism evidence="3">
    <name type="scientific">candidate division WOR-3 bacterium</name>
    <dbReference type="NCBI Taxonomy" id="2052148"/>
    <lineage>
        <taxon>Bacteria</taxon>
        <taxon>Bacteria division WOR-3</taxon>
    </lineage>
</organism>
<keyword evidence="3" id="KW-0808">Transferase</keyword>
<keyword evidence="1" id="KW-1133">Transmembrane helix</keyword>
<keyword evidence="1" id="KW-0472">Membrane</keyword>
<accession>A0A7C1SMR2</accession>
<dbReference type="InterPro" id="IPR029044">
    <property type="entry name" value="Nucleotide-diphossugar_trans"/>
</dbReference>
<evidence type="ECO:0000313" key="3">
    <source>
        <dbReference type="EMBL" id="HEA86730.1"/>
    </source>
</evidence>
<dbReference type="SUPFAM" id="SSF53448">
    <property type="entry name" value="Nucleotide-diphospho-sugar transferases"/>
    <property type="match status" value="1"/>
</dbReference>
<dbReference type="PANTHER" id="PTHR48090:SF7">
    <property type="entry name" value="RFBJ PROTEIN"/>
    <property type="match status" value="1"/>
</dbReference>
<feature type="transmembrane region" description="Helical" evidence="1">
    <location>
        <begin position="121"/>
        <end position="140"/>
    </location>
</feature>
<dbReference type="AlphaFoldDB" id="A0A7C1SMR2"/>
<dbReference type="InterPro" id="IPR050256">
    <property type="entry name" value="Glycosyltransferase_2"/>
</dbReference>
<dbReference type="EMBL" id="DSLG01000002">
    <property type="protein sequence ID" value="HEA86730.1"/>
    <property type="molecule type" value="Genomic_DNA"/>
</dbReference>
<dbReference type="Gene3D" id="3.90.550.10">
    <property type="entry name" value="Spore Coat Polysaccharide Biosynthesis Protein SpsA, Chain A"/>
    <property type="match status" value="1"/>
</dbReference>
<evidence type="ECO:0000259" key="2">
    <source>
        <dbReference type="Pfam" id="PF00535"/>
    </source>
</evidence>
<comment type="caution">
    <text evidence="3">The sequence shown here is derived from an EMBL/GenBank/DDBJ whole genome shotgun (WGS) entry which is preliminary data.</text>
</comment>
<dbReference type="PANTHER" id="PTHR48090">
    <property type="entry name" value="UNDECAPRENYL-PHOSPHATE 4-DEOXY-4-FORMAMIDO-L-ARABINOSE TRANSFERASE-RELATED"/>
    <property type="match status" value="1"/>
</dbReference>
<protein>
    <submittedName>
        <fullName evidence="3">Glycosyltransferase family 2 protein</fullName>
    </submittedName>
</protein>
<evidence type="ECO:0000256" key="1">
    <source>
        <dbReference type="SAM" id="Phobius"/>
    </source>
</evidence>
<sequence length="220" mass="24942">MRLSVIIPVFNEEDTIVELIERVKAAPVNNKEIIVVDDCSQDRTPELLNTIPDITLVRHTKNLGKGAAIRTGITHTSGDIILIQDADLEYDPADYALLIKPFHNHKVDAVFGSRFKKRNHFLIISLMANIFLTFLTNALFGGKITDMETGYKVISKKTMGKLKLTANGFEIEPEITCKLLRLRARLLEVPINYTPRTKGKKISWKDGFIAIWNLLKYYVS</sequence>
<dbReference type="Pfam" id="PF00535">
    <property type="entry name" value="Glycos_transf_2"/>
    <property type="match status" value="1"/>
</dbReference>